<dbReference type="AlphaFoldDB" id="A0A3B0SXX1"/>
<dbReference type="NCBIfam" id="TIGR00236">
    <property type="entry name" value="wecB"/>
    <property type="match status" value="1"/>
</dbReference>
<dbReference type="GO" id="GO:0008761">
    <property type="term" value="F:UDP-N-acetylglucosamine 2-epimerase activity"/>
    <property type="evidence" value="ECO:0007669"/>
    <property type="project" value="UniProtKB-EC"/>
</dbReference>
<dbReference type="Pfam" id="PF02350">
    <property type="entry name" value="Epimerase_2"/>
    <property type="match status" value="1"/>
</dbReference>
<protein>
    <submittedName>
        <fullName evidence="2">UDP-N-acetylglucosamine 2-epimerase</fullName>
        <ecNumber evidence="2">5.1.3.14</ecNumber>
    </submittedName>
</protein>
<dbReference type="CDD" id="cd03786">
    <property type="entry name" value="GTB_UDP-GlcNAc_2-Epimerase"/>
    <property type="match status" value="1"/>
</dbReference>
<dbReference type="EC" id="5.1.3.14" evidence="2"/>
<dbReference type="PANTHER" id="PTHR43174:SF1">
    <property type="entry name" value="UDP-N-ACETYLGLUCOSAMINE 2-EPIMERASE"/>
    <property type="match status" value="1"/>
</dbReference>
<sequence>MTNKTMIHIVVGARPNFVKVAPVLAAFARLSQVSVRLIHTGQHFEQKMSAVFFKELGLPEPDYNLGIHGGSHAQQTAKIMMAYEPIFRQERPAWVMVVGDVNSTLAAALVVKKCGGKLVHLEAGLRSRDQEMPEEINRIVVDSISDLLLTTSECAVTNLQNEGHNNDKIAFVGNVMIDSVLENLGKIDKNKTLGALDLKPKNYILVTLHRPSNVAEIADLEAVLDKINLSSRNYQVIMPVHPRTSAQLSASRTWENIRFLPPMGYLDFLALQKYALAIVTDSGGIQEESSILNVPCLTLRPNTERPITVELGTNRLVSLANLGMMLEKAISGNWPTATSIPLWDGKAADRVVSALSPYL</sequence>
<evidence type="ECO:0000313" key="2">
    <source>
        <dbReference type="EMBL" id="VAV99595.1"/>
    </source>
</evidence>
<dbReference type="InterPro" id="IPR029767">
    <property type="entry name" value="WecB-like"/>
</dbReference>
<gene>
    <name evidence="2" type="ORF">MNBD_ALPHA06-1345</name>
</gene>
<proteinExistence type="predicted"/>
<dbReference type="PANTHER" id="PTHR43174">
    <property type="entry name" value="UDP-N-ACETYLGLUCOSAMINE 2-EPIMERASE"/>
    <property type="match status" value="1"/>
</dbReference>
<organism evidence="2">
    <name type="scientific">hydrothermal vent metagenome</name>
    <dbReference type="NCBI Taxonomy" id="652676"/>
    <lineage>
        <taxon>unclassified sequences</taxon>
        <taxon>metagenomes</taxon>
        <taxon>ecological metagenomes</taxon>
    </lineage>
</organism>
<accession>A0A3B0SXX1</accession>
<reference evidence="2" key="1">
    <citation type="submission" date="2018-06" db="EMBL/GenBank/DDBJ databases">
        <authorList>
            <person name="Zhirakovskaya E."/>
        </authorList>
    </citation>
    <scope>NUCLEOTIDE SEQUENCE</scope>
</reference>
<name>A0A3B0SXX1_9ZZZZ</name>
<dbReference type="InterPro" id="IPR003331">
    <property type="entry name" value="UDP_GlcNAc_Epimerase_2_dom"/>
</dbReference>
<keyword evidence="2" id="KW-0413">Isomerase</keyword>
<evidence type="ECO:0000259" key="1">
    <source>
        <dbReference type="Pfam" id="PF02350"/>
    </source>
</evidence>
<dbReference type="EMBL" id="UOEE01000278">
    <property type="protein sequence ID" value="VAV99595.1"/>
    <property type="molecule type" value="Genomic_DNA"/>
</dbReference>
<dbReference type="Gene3D" id="3.40.50.2000">
    <property type="entry name" value="Glycogen Phosphorylase B"/>
    <property type="match status" value="2"/>
</dbReference>
<feature type="domain" description="UDP-N-acetylglucosamine 2-epimerase" evidence="1">
    <location>
        <begin position="29"/>
        <end position="355"/>
    </location>
</feature>
<dbReference type="SUPFAM" id="SSF53756">
    <property type="entry name" value="UDP-Glycosyltransferase/glycogen phosphorylase"/>
    <property type="match status" value="1"/>
</dbReference>